<dbReference type="Pfam" id="PF08706">
    <property type="entry name" value="D5_N"/>
    <property type="match status" value="1"/>
</dbReference>
<reference evidence="6 7" key="1">
    <citation type="submission" date="2023-07" db="EMBL/GenBank/DDBJ databases">
        <title>Genomic Encyclopedia of Type Strains, Phase IV (KMG-IV): sequencing the most valuable type-strain genomes for metagenomic binning, comparative biology and taxonomic classification.</title>
        <authorList>
            <person name="Goeker M."/>
        </authorList>
    </citation>
    <scope>NUCLEOTIDE SEQUENCE [LARGE SCALE GENOMIC DNA]</scope>
    <source>
        <strain evidence="6 7">DSM 17273</strain>
    </source>
</reference>
<evidence type="ECO:0000256" key="1">
    <source>
        <dbReference type="ARBA" id="ARBA00022741"/>
    </source>
</evidence>
<dbReference type="Gene3D" id="3.40.50.300">
    <property type="entry name" value="P-loop containing nucleotide triphosphate hydrolases"/>
    <property type="match status" value="1"/>
</dbReference>
<dbReference type="GO" id="GO:0005524">
    <property type="term" value="F:ATP binding"/>
    <property type="evidence" value="ECO:0007669"/>
    <property type="project" value="UniProtKB-KW"/>
</dbReference>
<dbReference type="GO" id="GO:0004386">
    <property type="term" value="F:helicase activity"/>
    <property type="evidence" value="ECO:0007669"/>
    <property type="project" value="UniProtKB-KW"/>
</dbReference>
<dbReference type="EMBL" id="JAVDQI010000004">
    <property type="protein sequence ID" value="MDR6222890.1"/>
    <property type="molecule type" value="Genomic_DNA"/>
</dbReference>
<evidence type="ECO:0000259" key="5">
    <source>
        <dbReference type="PROSITE" id="PS51206"/>
    </source>
</evidence>
<accession>A0AA90Z7V1</accession>
<dbReference type="Pfam" id="PF03288">
    <property type="entry name" value="Pox_D5"/>
    <property type="match status" value="1"/>
</dbReference>
<dbReference type="Pfam" id="PF19263">
    <property type="entry name" value="DUF5906"/>
    <property type="match status" value="1"/>
</dbReference>
<evidence type="ECO:0000313" key="6">
    <source>
        <dbReference type="EMBL" id="MDR6222890.1"/>
    </source>
</evidence>
<keyword evidence="3" id="KW-0347">Helicase</keyword>
<dbReference type="InterPro" id="IPR014818">
    <property type="entry name" value="Phage/plasmid_primase_P4_C"/>
</dbReference>
<keyword evidence="1" id="KW-0547">Nucleotide-binding</keyword>
<dbReference type="InterPro" id="IPR045455">
    <property type="entry name" value="NrS-1_pol-like_helicase"/>
</dbReference>
<dbReference type="InterPro" id="IPR014015">
    <property type="entry name" value="Helicase_SF3_DNA-vir"/>
</dbReference>
<keyword evidence="4" id="KW-0067">ATP-binding</keyword>
<protein>
    <submittedName>
        <fullName evidence="6">DNA primase/helicase</fullName>
    </submittedName>
</protein>
<dbReference type="PANTHER" id="PTHR35372">
    <property type="entry name" value="ATP BINDING PROTEIN-RELATED"/>
    <property type="match status" value="1"/>
</dbReference>
<dbReference type="NCBIfam" id="TIGR01613">
    <property type="entry name" value="primase_Cterm"/>
    <property type="match status" value="1"/>
</dbReference>
<dbReference type="SMART" id="SM00885">
    <property type="entry name" value="D5_N"/>
    <property type="match status" value="1"/>
</dbReference>
<dbReference type="InterPro" id="IPR027417">
    <property type="entry name" value="P-loop_NTPase"/>
</dbReference>
<comment type="caution">
    <text evidence="6">The sequence shown here is derived from an EMBL/GenBank/DDBJ whole genome shotgun (WGS) entry which is preliminary data.</text>
</comment>
<sequence>MTNEIEKSVHASALDVKDTSNTDEIKLLKLCQDDEFAVDISKKDSSFVTSLKENSVFYSQKVQMIVNEFGLSEVEATKALQTLESSVASNHKMDEIIKGLCSTFKIPLDDAKELFELVQLANLDTNAKKPKKEDMVWEISDYIRETHHVLCIADSREVLLYQDGIYTSAGAITKIENLIAEGAYSKFKTKFLKSDIANTLHRLEYTSSIDRNEMDSDKDCIVVNNGILNVITGELRPHIPDEKFTTKLDMHYDKNADLVKEFKFYLDSTFKGIEWEIDIFQEWFGYCLYNGYPLAKFLFLNGDGGNGKGTGLTILERFLGESNCSSLSLEEIASNDKFTLCTLDKKWVNICGDIGNGTIKATKNLKKLTGRDTITAQWKYGQPFSFKNRAKLVFAGNELPESTDQTMGFLRRLIVLDFPNSFKEGDKNTIVDLEGKCTTPEALTGILTWAIEGLQRLLKNKKFSHSISCNETAKLYAKKTNPVENFIKDRIIGVEGNLVEKDLVYDIYKSYAKEHGLPSKGKTIFSKEIISGCKKVGINISPKQATYGKRPYCYIGIKLVCDDRVEIKDGPFEASKVSSNISIPVNP</sequence>
<evidence type="ECO:0000256" key="2">
    <source>
        <dbReference type="ARBA" id="ARBA00022801"/>
    </source>
</evidence>
<name>A0AA90Z7V1_9EURY</name>
<dbReference type="GO" id="GO:0016787">
    <property type="term" value="F:hydrolase activity"/>
    <property type="evidence" value="ECO:0007669"/>
    <property type="project" value="UniProtKB-KW"/>
</dbReference>
<dbReference type="InterPro" id="IPR006500">
    <property type="entry name" value="Helicase_put_C_phage/plasmid"/>
</dbReference>
<organism evidence="6 7">
    <name type="scientific">Methanococcoides alaskense</name>
    <dbReference type="NCBI Taxonomy" id="325778"/>
    <lineage>
        <taxon>Archaea</taxon>
        <taxon>Methanobacteriati</taxon>
        <taxon>Methanobacteriota</taxon>
        <taxon>Stenosarchaea group</taxon>
        <taxon>Methanomicrobia</taxon>
        <taxon>Methanosarcinales</taxon>
        <taxon>Methanosarcinaceae</taxon>
        <taxon>Methanococcoides</taxon>
    </lineage>
</organism>
<evidence type="ECO:0000313" key="7">
    <source>
        <dbReference type="Proteomes" id="UP001185015"/>
    </source>
</evidence>
<dbReference type="Proteomes" id="UP001185015">
    <property type="component" value="Unassembled WGS sequence"/>
</dbReference>
<keyword evidence="7" id="KW-1185">Reference proteome</keyword>
<dbReference type="InterPro" id="IPR051620">
    <property type="entry name" value="ORF904-like_C"/>
</dbReference>
<dbReference type="AlphaFoldDB" id="A0AA90Z7V1"/>
<dbReference type="SUPFAM" id="SSF52540">
    <property type="entry name" value="P-loop containing nucleoside triphosphate hydrolases"/>
    <property type="match status" value="1"/>
</dbReference>
<gene>
    <name evidence="6" type="ORF">J2750_001350</name>
</gene>
<feature type="domain" description="SF3 helicase" evidence="5">
    <location>
        <begin position="275"/>
        <end position="431"/>
    </location>
</feature>
<evidence type="ECO:0000256" key="3">
    <source>
        <dbReference type="ARBA" id="ARBA00022806"/>
    </source>
</evidence>
<keyword evidence="2" id="KW-0378">Hydrolase</keyword>
<dbReference type="InterPro" id="IPR004968">
    <property type="entry name" value="DNA_primase/NTPase_C"/>
</dbReference>
<dbReference type="RefSeq" id="WP_270096803.1">
    <property type="nucleotide sequence ID" value="NZ_JAQFFK010000005.1"/>
</dbReference>
<dbReference type="PANTHER" id="PTHR35372:SF2">
    <property type="entry name" value="SF3 HELICASE DOMAIN-CONTAINING PROTEIN"/>
    <property type="match status" value="1"/>
</dbReference>
<evidence type="ECO:0000256" key="4">
    <source>
        <dbReference type="ARBA" id="ARBA00022840"/>
    </source>
</evidence>
<proteinExistence type="predicted"/>
<dbReference type="PROSITE" id="PS51206">
    <property type="entry name" value="SF3_HELICASE_1"/>
    <property type="match status" value="1"/>
</dbReference>